<keyword evidence="9" id="KW-0472">Membrane</keyword>
<evidence type="ECO:0000256" key="5">
    <source>
        <dbReference type="ARBA" id="ARBA00022857"/>
    </source>
</evidence>
<dbReference type="Pfam" id="PF21089">
    <property type="entry name" value="PKS_DH_N"/>
    <property type="match status" value="1"/>
</dbReference>
<dbReference type="InterPro" id="IPR013154">
    <property type="entry name" value="ADH-like_N"/>
</dbReference>
<dbReference type="CDD" id="cd05195">
    <property type="entry name" value="enoyl_red"/>
    <property type="match status" value="1"/>
</dbReference>
<dbReference type="InterPro" id="IPR050091">
    <property type="entry name" value="PKS_NRPS_Biosynth_Enz"/>
</dbReference>
<dbReference type="PROSITE" id="PS00606">
    <property type="entry name" value="KS3_1"/>
    <property type="match status" value="1"/>
</dbReference>
<dbReference type="Gene3D" id="3.40.47.10">
    <property type="match status" value="1"/>
</dbReference>
<proteinExistence type="inferred from homology"/>
<dbReference type="SUPFAM" id="SSF55048">
    <property type="entry name" value="Probable ACP-binding domain of malonyl-CoA ACP transacylase"/>
    <property type="match status" value="1"/>
</dbReference>
<dbReference type="SUPFAM" id="SSF52151">
    <property type="entry name" value="FabD/lysophospholipase-like"/>
    <property type="match status" value="1"/>
</dbReference>
<evidence type="ECO:0000256" key="9">
    <source>
        <dbReference type="SAM" id="Phobius"/>
    </source>
</evidence>
<keyword evidence="3" id="KW-0597">Phosphoprotein</keyword>
<gene>
    <name evidence="12" type="ORF">Fcan01_16711</name>
</gene>
<dbReference type="SUPFAM" id="SSF50129">
    <property type="entry name" value="GroES-like"/>
    <property type="match status" value="1"/>
</dbReference>
<dbReference type="InterPro" id="IPR016039">
    <property type="entry name" value="Thiolase-like"/>
</dbReference>
<dbReference type="InterPro" id="IPR013217">
    <property type="entry name" value="Methyltransf_12"/>
</dbReference>
<keyword evidence="7" id="KW-0012">Acyltransferase</keyword>
<comment type="caution">
    <text evidence="12">The sequence shown here is derived from an EMBL/GenBank/DDBJ whole genome shotgun (WGS) entry which is preliminary data.</text>
</comment>
<dbReference type="EMBL" id="LNIX01000011">
    <property type="protein sequence ID" value="OXA48943.1"/>
    <property type="molecule type" value="Genomic_DNA"/>
</dbReference>
<feature type="domain" description="PKS/mFAS DH" evidence="11">
    <location>
        <begin position="934"/>
        <end position="1245"/>
    </location>
</feature>
<dbReference type="PROSITE" id="PS52019">
    <property type="entry name" value="PKS_MFAS_DH"/>
    <property type="match status" value="1"/>
</dbReference>
<dbReference type="PROSITE" id="PS52004">
    <property type="entry name" value="KS3_2"/>
    <property type="match status" value="1"/>
</dbReference>
<keyword evidence="13" id="KW-1185">Reference proteome</keyword>
<dbReference type="Gene3D" id="3.30.70.3290">
    <property type="match status" value="1"/>
</dbReference>
<dbReference type="Pfam" id="PF08240">
    <property type="entry name" value="ADH_N"/>
    <property type="match status" value="1"/>
</dbReference>
<dbReference type="SMART" id="SM00822">
    <property type="entry name" value="PKS_KR"/>
    <property type="match status" value="1"/>
</dbReference>
<dbReference type="Pfam" id="PF14765">
    <property type="entry name" value="PS-DH"/>
    <property type="match status" value="1"/>
</dbReference>
<keyword evidence="2" id="KW-0596">Phosphopantetheine</keyword>
<dbReference type="SMART" id="SM00825">
    <property type="entry name" value="PKS_KS"/>
    <property type="match status" value="1"/>
</dbReference>
<dbReference type="PROSITE" id="PS01162">
    <property type="entry name" value="QOR_ZETA_CRYSTAL"/>
    <property type="match status" value="1"/>
</dbReference>
<dbReference type="Pfam" id="PF00109">
    <property type="entry name" value="ketoacyl-synt"/>
    <property type="match status" value="1"/>
</dbReference>
<evidence type="ECO:0000259" key="11">
    <source>
        <dbReference type="PROSITE" id="PS52019"/>
    </source>
</evidence>
<dbReference type="InterPro" id="IPR018201">
    <property type="entry name" value="Ketoacyl_synth_AS"/>
</dbReference>
<dbReference type="GO" id="GO:0006633">
    <property type="term" value="P:fatty acid biosynthetic process"/>
    <property type="evidence" value="ECO:0007669"/>
    <property type="project" value="UniProtKB-UniPathway"/>
</dbReference>
<dbReference type="Pfam" id="PF00107">
    <property type="entry name" value="ADH_zinc_N"/>
    <property type="match status" value="1"/>
</dbReference>
<comment type="similarity">
    <text evidence="1">Belongs to the zinc-containing alcohol dehydrogenase family. Quinone oxidoreductase subfamily.</text>
</comment>
<keyword evidence="9" id="KW-1133">Transmembrane helix</keyword>
<dbReference type="Pfam" id="PF00698">
    <property type="entry name" value="Acyl_transf_1"/>
    <property type="match status" value="1"/>
</dbReference>
<dbReference type="Gene3D" id="3.40.50.150">
    <property type="entry name" value="Vaccinia Virus protein VP39"/>
    <property type="match status" value="1"/>
</dbReference>
<evidence type="ECO:0000256" key="7">
    <source>
        <dbReference type="ARBA" id="ARBA00023315"/>
    </source>
</evidence>
<evidence type="ECO:0000256" key="6">
    <source>
        <dbReference type="ARBA" id="ARBA00023268"/>
    </source>
</evidence>
<evidence type="ECO:0000256" key="8">
    <source>
        <dbReference type="PROSITE-ProRule" id="PRU01363"/>
    </source>
</evidence>
<protein>
    <submittedName>
        <fullName evidence="12">Erythronolide synthase, modules 3 and 4</fullName>
    </submittedName>
</protein>
<dbReference type="InterPro" id="IPR029063">
    <property type="entry name" value="SAM-dependent_MTases_sf"/>
</dbReference>
<dbReference type="InterPro" id="IPR016036">
    <property type="entry name" value="Malonyl_transacylase_ACP-bd"/>
</dbReference>
<keyword evidence="6" id="KW-0511">Multifunctional enzyme</keyword>
<dbReference type="SUPFAM" id="SSF51735">
    <property type="entry name" value="NAD(P)-binding Rossmann-fold domains"/>
    <property type="match status" value="3"/>
</dbReference>
<evidence type="ECO:0000259" key="10">
    <source>
        <dbReference type="PROSITE" id="PS52004"/>
    </source>
</evidence>
<dbReference type="InterPro" id="IPR042104">
    <property type="entry name" value="PKS_dehydratase_sf"/>
</dbReference>
<dbReference type="InterPro" id="IPR014043">
    <property type="entry name" value="Acyl_transferase_dom"/>
</dbReference>
<evidence type="ECO:0000256" key="3">
    <source>
        <dbReference type="ARBA" id="ARBA00022553"/>
    </source>
</evidence>
<sequence>MFRYVKGAQREAGGKSKEPIAIVGVAFRLPGANNRHTLWGNLMSAKDSVGLVPSNRWTKEKGCRRLKKESVPIKAGFIDWDVGKFDANFWGLSPLELGFIDPQARLMLQLSWEALEDAGIPPYSLRGTSSSVHVGSWRDEYKDLMLSSGSTEGGEELRRYLGCSIGNAAARIAQFFRITGPTEGIEAGCSSSFCAIDAAIRHLRSGRSNLALAGGANLIVKPYEYHDFQGVLSPAGRCKVYQADADGFARADGGIIYVLKRVSDAIKDGDHILGVIKGSGCSQDTLSRNVGTPTVEGESAAMLLALADAEVNPVDIDWVEMHGTGTRVGDPVEVASTRLAYQISSGERTRPLIITSIKANIGHTESVSGGAGLLKVLLSMEHESIPPQLLTADLNPEIDFKGLIIPRESLGWKGELAGVSSFGISGTNTHLIVERVRQLPTEISNLPFNKRVPLYILPISAKSATALTDLRNKHAEALELLVEQDGDDLLAAYCYSAATCRHHFDEYRSVSMGSNRSDLIEALRLDNSESVGRKKPKGNSTAGHTPISFLFPGEGCQYVGMGLELYDSCSSYRRHFDEVNSLFIQFTGINLLEWLKGDTHIPLCPLLCTFAVEYSLFNMWIEWGVKPNLCVVGHSSGEVAAATAVGELDLATAVQLMASLRKNVLETMESGRMVVLMADESLTRKMIQEYSSIYILGNKSEEDWIDIAAFNSSNQTVVSGPKETMEKFATYVRTNYAIKSTLINHVNHAYHSRSFEKGSTVFKMELDKLAFSTRHRSVEYISSTYGRKLEDSEDLGAAYWSRCFKQPVKFIESSVAATAVLGARLFLEISPQPAISPIMVKNCSDPELVCIPSIRRNVPNWTTLSEAIATLYLHRVELDWTQIWTSLVGVNILHKKVPHLLPTYPFQNEGPFWFNTSAIQRCEAGVRYKSKIIHPLLGLMFPVAQCGITNRMSVFETSTEDLLDRAGSWLRDHKIGPHNIFPAAGYMEMGFAVVTTLSIGKEKLCGINLSDIVIKTVLSLDVMSVIQTNVIYDGEMFNICISSRRETENSGWQLHASLNAKVVQPGFGSLNQEEYLENFTGASMPSPYIEMSDLGYKFGPQFKSLVNLKSSNLPASCSVTADVTPPTLEHDRDEVGSFVVHPTLLDALIQAALIAQPGPLATLRVPIKISSVDVLSHHIAGDNLEPICDHQLRVQAGLNSSTLFVHGNDSVWHAQVSITNLTTINTTVEAIQRMTNVRTNTNNRAEEDNVLPLFIEEWTAENKLNIISMSSTGIHEQFSTFKAISRNSEEIQEYKRIASYIRTRIAVTLKLLGFCFLPYESFTLGEIASRLGLCHIAPAFLARLLHYAGQAGLLNEVSATEYVALPHSDFGMTENPLHHKDSILRDDWAFTEFYISKLDNFLRGTESILHHLFPPSLPTLEQPTGNVNSQTVSIPDFSAERLYRTTVLCSTLTENLISIFATFMKNNYTGLRILEVGAGTGAATRELLHYLHGSSSTYTFTDISTNFLNRAEDSLPHVPGVEVDFRILDVEKDVLAQGFEKEAFDVIIAMNVLHATTDLGKVLGNLRLLLRQGGNIFVAEQLRPCAFIDIVFGHCKGYWLFKDDVRSGHCLIDGEAWKVSLQSAGYKKVSIVENTDFDVGVIIATANEDEPSPFLIISTTDDDDFADQLQASNNGHGTRCNINNQKIYVQPGDKIVYCFPHSHTYYTRELNQEREQLKHFLAFSQALLSIGKVEIFLVSHGIMPIRDEEDRYPVAGAIRGFSRSLANEMLELDIVWIDLDNDEDANQRANEIIMEIKNRQKLRGRSEEPFVAYRGGVRHVGKFAPFVSPFATLPLSQTENPVQLRLPQSCALEDLQWDYSTTLGPEKSFPDDHIQIRVHASGLNFRDILSIRKPTLEFASASAIGSDICGEVIAVGSAVRGICVGANVLAMSLEPLPLPNVVHINASHVALLPQNLTHVEGATLPTAFYTVYHSLVTVGNLSRGEWVLIHTASGGVGLVAIQIAREIGANIVCTAGSRRKRAYLTDILGLKNVTSSRDIPRFLAGVKTATDNAGVHLVLNSLTSKGWKEASISVTKTGGRFIEMSKLNVWTHAEVEQLRPDVKYSIVDLSSRDEERTVYLAHEMETWLAHGKLLPIAYSVFEPAAIISALGHLQSAAHIGKVVIRWTENIFNDRSTYLLTGGCGALGIELAKLMLANGAKHLVLVSRRHDGREAVVSKLKDRDGHSSYADDKLGSVVVEYGDISTRAGVDEILGKISSFGMPSLRGIFHVAGTLSDATIPNMTMEKIDLVWTGKVDGAWALHAATSHLNLEHFVLYSSATWILGCPGQANYSSANAALASLADYRHRLGLNATSIAWGQWGETGMVRDLARKVFGVNPFSTARGICTMEHILRNATIIGNNVMAAELSGDVKTSWVILHVRTLSNEHGEEISGNCKNNKNQFENLEQSVVSLVAKMLRFKDPSKLIDTDLSDIGEFGISHSSSSRYHSATGFVLIVTLVSIFYPIVGNVPQQIKDRHHPQYWGSQLIPRSVYDNLLVTVLFVCYEVKLNYVLSFAVGLTVSMLFCYVQINTLWLEVVKNGCQKFRALWAASSMNRSESVQFGNFIMIPSFTEFIANVVSLNAKSINVVSKCQVLMGKNCQDYTSFAYPLKFDNRDISIVRRLHLFSSLKLLNILHNETAAGVLWPAFQSGLLVLQVLTHVTLIRFLPSVQASFFLMAEMALGLGMIFQGRCITSGANMFLISNHFKRVRSFLTLISSPFPEGMREVPLFMAYEIHNISCT</sequence>
<reference evidence="12 13" key="1">
    <citation type="submission" date="2015-12" db="EMBL/GenBank/DDBJ databases">
        <title>The genome of Folsomia candida.</title>
        <authorList>
            <person name="Faddeeva A."/>
            <person name="Derks M.F."/>
            <person name="Anvar Y."/>
            <person name="Smit S."/>
            <person name="Van Straalen N."/>
            <person name="Roelofs D."/>
        </authorList>
    </citation>
    <scope>NUCLEOTIDE SEQUENCE [LARGE SCALE GENOMIC DNA]</scope>
    <source>
        <strain evidence="12 13">VU population</strain>
        <tissue evidence="12">Whole body</tissue>
    </source>
</reference>
<dbReference type="InterPro" id="IPR049552">
    <property type="entry name" value="PKS_DH_N"/>
</dbReference>
<dbReference type="InterPro" id="IPR011032">
    <property type="entry name" value="GroES-like_sf"/>
</dbReference>
<dbReference type="GO" id="GO:0004312">
    <property type="term" value="F:fatty acid synthase activity"/>
    <property type="evidence" value="ECO:0007669"/>
    <property type="project" value="TreeGrafter"/>
</dbReference>
<dbReference type="InterPro" id="IPR002364">
    <property type="entry name" value="Quin_OxRdtase/zeta-crystal_CS"/>
</dbReference>
<dbReference type="InterPro" id="IPR049551">
    <property type="entry name" value="PKS_DH_C"/>
</dbReference>
<evidence type="ECO:0000256" key="4">
    <source>
        <dbReference type="ARBA" id="ARBA00022679"/>
    </source>
</evidence>
<evidence type="ECO:0000256" key="2">
    <source>
        <dbReference type="ARBA" id="ARBA00022450"/>
    </source>
</evidence>
<feature type="transmembrane region" description="Helical" evidence="9">
    <location>
        <begin position="2550"/>
        <end position="2569"/>
    </location>
</feature>
<dbReference type="Pfam" id="PF02801">
    <property type="entry name" value="Ketoacyl-synt_C"/>
    <property type="match status" value="1"/>
</dbReference>
<dbReference type="InterPro" id="IPR020843">
    <property type="entry name" value="ER"/>
</dbReference>
<feature type="region of interest" description="C-terminal hotdog fold" evidence="8">
    <location>
        <begin position="1078"/>
        <end position="1245"/>
    </location>
</feature>
<dbReference type="PANTHER" id="PTHR43775">
    <property type="entry name" value="FATTY ACID SYNTHASE"/>
    <property type="match status" value="1"/>
</dbReference>
<dbReference type="InterPro" id="IPR020841">
    <property type="entry name" value="PKS_Beta-ketoAc_synthase_dom"/>
</dbReference>
<dbReference type="GO" id="GO:0016491">
    <property type="term" value="F:oxidoreductase activity"/>
    <property type="evidence" value="ECO:0007669"/>
    <property type="project" value="InterPro"/>
</dbReference>
<keyword evidence="5" id="KW-0521">NADP</keyword>
<evidence type="ECO:0000313" key="13">
    <source>
        <dbReference type="Proteomes" id="UP000198287"/>
    </source>
</evidence>
<dbReference type="InterPro" id="IPR016035">
    <property type="entry name" value="Acyl_Trfase/lysoPLipase"/>
</dbReference>
<dbReference type="InterPro" id="IPR014031">
    <property type="entry name" value="Ketoacyl_synth_C"/>
</dbReference>
<dbReference type="SMART" id="SM00827">
    <property type="entry name" value="PKS_AT"/>
    <property type="match status" value="1"/>
</dbReference>
<evidence type="ECO:0000256" key="1">
    <source>
        <dbReference type="ARBA" id="ARBA00010371"/>
    </source>
</evidence>
<dbReference type="Pfam" id="PF22621">
    <property type="entry name" value="CurL-like_PKS_C"/>
    <property type="match status" value="1"/>
</dbReference>
<dbReference type="InterPro" id="IPR013149">
    <property type="entry name" value="ADH-like_C"/>
</dbReference>
<dbReference type="GO" id="GO:0004315">
    <property type="term" value="F:3-oxoacyl-[acyl-carrier-protein] synthase activity"/>
    <property type="evidence" value="ECO:0007669"/>
    <property type="project" value="InterPro"/>
</dbReference>
<feature type="active site" description="Proton acceptor; for dehydratase activity" evidence="8">
    <location>
        <position position="973"/>
    </location>
</feature>
<keyword evidence="9" id="KW-0812">Transmembrane</keyword>
<dbReference type="SUPFAM" id="SSF53335">
    <property type="entry name" value="S-adenosyl-L-methionine-dependent methyltransferases"/>
    <property type="match status" value="1"/>
</dbReference>
<feature type="active site" description="Proton donor; for dehydratase activity" evidence="8">
    <location>
        <position position="1146"/>
    </location>
</feature>
<dbReference type="SUPFAM" id="SSF53901">
    <property type="entry name" value="Thiolase-like"/>
    <property type="match status" value="1"/>
</dbReference>
<organism evidence="12 13">
    <name type="scientific">Folsomia candida</name>
    <name type="common">Springtail</name>
    <dbReference type="NCBI Taxonomy" id="158441"/>
    <lineage>
        <taxon>Eukaryota</taxon>
        <taxon>Metazoa</taxon>
        <taxon>Ecdysozoa</taxon>
        <taxon>Arthropoda</taxon>
        <taxon>Hexapoda</taxon>
        <taxon>Collembola</taxon>
        <taxon>Entomobryomorpha</taxon>
        <taxon>Isotomoidea</taxon>
        <taxon>Isotomidae</taxon>
        <taxon>Proisotominae</taxon>
        <taxon>Folsomia</taxon>
    </lineage>
</organism>
<keyword evidence="4" id="KW-0808">Transferase</keyword>
<dbReference type="Gene3D" id="3.10.129.110">
    <property type="entry name" value="Polyketide synthase dehydratase"/>
    <property type="match status" value="1"/>
</dbReference>
<evidence type="ECO:0000313" key="12">
    <source>
        <dbReference type="EMBL" id="OXA48943.1"/>
    </source>
</evidence>
<dbReference type="InterPro" id="IPR013968">
    <property type="entry name" value="PKS_KR"/>
</dbReference>
<dbReference type="Proteomes" id="UP000198287">
    <property type="component" value="Unassembled WGS sequence"/>
</dbReference>
<dbReference type="SMART" id="SM00829">
    <property type="entry name" value="PKS_ER"/>
    <property type="match status" value="1"/>
</dbReference>
<dbReference type="InterPro" id="IPR001227">
    <property type="entry name" value="Ac_transferase_dom_sf"/>
</dbReference>
<dbReference type="InterPro" id="IPR049900">
    <property type="entry name" value="PKS_mFAS_DH"/>
</dbReference>
<dbReference type="InterPro" id="IPR036291">
    <property type="entry name" value="NAD(P)-bd_dom_sf"/>
</dbReference>
<accession>A0A226DUN3</accession>
<feature type="region of interest" description="N-terminal hotdog fold" evidence="8">
    <location>
        <begin position="934"/>
        <end position="1067"/>
    </location>
</feature>
<dbReference type="Pfam" id="PF08242">
    <property type="entry name" value="Methyltransf_12"/>
    <property type="match status" value="1"/>
</dbReference>
<dbReference type="UniPathway" id="UPA00094"/>
<name>A0A226DUN3_FOLCA</name>
<dbReference type="PANTHER" id="PTHR43775:SF37">
    <property type="entry name" value="SI:DKEY-61P9.11"/>
    <property type="match status" value="1"/>
</dbReference>
<dbReference type="Gene3D" id="3.40.366.10">
    <property type="entry name" value="Malonyl-Coenzyme A Acyl Carrier Protein, domain 2"/>
    <property type="match status" value="1"/>
</dbReference>
<dbReference type="Pfam" id="PF08659">
    <property type="entry name" value="KR"/>
    <property type="match status" value="1"/>
</dbReference>
<dbReference type="CDD" id="cd00833">
    <property type="entry name" value="PKS"/>
    <property type="match status" value="1"/>
</dbReference>
<feature type="transmembrane region" description="Helical" evidence="9">
    <location>
        <begin position="2486"/>
        <end position="2506"/>
    </location>
</feature>
<dbReference type="InterPro" id="IPR057326">
    <property type="entry name" value="KR_dom"/>
</dbReference>
<dbReference type="Gene3D" id="3.90.180.10">
    <property type="entry name" value="Medium-chain alcohol dehydrogenases, catalytic domain"/>
    <property type="match status" value="1"/>
</dbReference>
<feature type="domain" description="Ketosynthase family 3 (KS3)" evidence="10">
    <location>
        <begin position="17"/>
        <end position="435"/>
    </location>
</feature>
<dbReference type="GO" id="GO:0008270">
    <property type="term" value="F:zinc ion binding"/>
    <property type="evidence" value="ECO:0007669"/>
    <property type="project" value="InterPro"/>
</dbReference>
<dbReference type="CDD" id="cd02440">
    <property type="entry name" value="AdoMet_MTases"/>
    <property type="match status" value="1"/>
</dbReference>
<dbReference type="OrthoDB" id="329835at2759"/>
<dbReference type="InterPro" id="IPR014030">
    <property type="entry name" value="Ketoacyl_synth_N"/>
</dbReference>
<dbReference type="Gene3D" id="3.40.50.720">
    <property type="entry name" value="NAD(P)-binding Rossmann-like Domain"/>
    <property type="match status" value="3"/>
</dbReference>